<keyword evidence="6 9" id="KW-0119">Carbohydrate metabolism</keyword>
<dbReference type="PIRSF" id="PIRSF004682">
    <property type="entry name" value="GmhB"/>
    <property type="match status" value="1"/>
</dbReference>
<dbReference type="FunCoup" id="D6Z2M4">
    <property type="interactions" value="224"/>
</dbReference>
<dbReference type="InParanoid" id="D6Z2M4"/>
<dbReference type="KEGG" id="dak:DaAHT2_1101"/>
<dbReference type="InterPro" id="IPR006549">
    <property type="entry name" value="HAD-SF_hydro_IIIA"/>
</dbReference>
<dbReference type="InterPro" id="IPR036412">
    <property type="entry name" value="HAD-like_sf"/>
</dbReference>
<dbReference type="GO" id="GO:0005737">
    <property type="term" value="C:cytoplasm"/>
    <property type="evidence" value="ECO:0007669"/>
    <property type="project" value="UniProtKB-SubCell"/>
</dbReference>
<evidence type="ECO:0000256" key="9">
    <source>
        <dbReference type="PIRNR" id="PIRNR004682"/>
    </source>
</evidence>
<dbReference type="RefSeq" id="WP_013163328.1">
    <property type="nucleotide sequence ID" value="NC_014216.1"/>
</dbReference>
<dbReference type="InterPro" id="IPR004446">
    <property type="entry name" value="Heptose_bisP_phosphatase"/>
</dbReference>
<comment type="subcellular location">
    <subcellularLocation>
        <location evidence="1 9">Cytoplasm</location>
    </subcellularLocation>
</comment>
<dbReference type="Pfam" id="PF13242">
    <property type="entry name" value="Hydrolase_like"/>
    <property type="match status" value="1"/>
</dbReference>
<keyword evidence="3 12" id="KW-0479">Metal-binding</keyword>
<dbReference type="CDD" id="cd07503">
    <property type="entry name" value="HAD_HisB-N"/>
    <property type="match status" value="1"/>
</dbReference>
<dbReference type="InterPro" id="IPR006543">
    <property type="entry name" value="Histidinol-phos"/>
</dbReference>
<feature type="site" description="Contributes to substrate recognition" evidence="11">
    <location>
        <position position="110"/>
    </location>
</feature>
<evidence type="ECO:0000256" key="3">
    <source>
        <dbReference type="ARBA" id="ARBA00022723"/>
    </source>
</evidence>
<evidence type="ECO:0000256" key="12">
    <source>
        <dbReference type="PIRSR" id="PIRSR004682-4"/>
    </source>
</evidence>
<evidence type="ECO:0000256" key="1">
    <source>
        <dbReference type="ARBA" id="ARBA00004496"/>
    </source>
</evidence>
<keyword evidence="4 9" id="KW-0378">Hydrolase</keyword>
<sequence>MSGRPALFLDRDGVINEDYAYVCRRQDFVFVEGIFELCRTARQRGYLLVVVTNQSGIGRGYFNETDFLALNDWMCRVFATEGCPIDAVYFCPYHPEHGQGEYKKDAACRKPQPGMIRQAAREHGIDLAGSVLVGDRESDIAAGLAAGIGRNILYDPAGSSSARPVKGASAVVQSLAAVQAYL</sequence>
<feature type="active site" description="Nucleophile" evidence="10">
    <location>
        <position position="10"/>
    </location>
</feature>
<dbReference type="GO" id="GO:0046872">
    <property type="term" value="F:metal ion binding"/>
    <property type="evidence" value="ECO:0007669"/>
    <property type="project" value="UniProtKB-KW"/>
</dbReference>
<evidence type="ECO:0000256" key="7">
    <source>
        <dbReference type="ARBA" id="ARBA00031828"/>
    </source>
</evidence>
<gene>
    <name evidence="13" type="ordered locus">DaAHT2_1101</name>
</gene>
<comment type="cofactor">
    <cofactor evidence="12">
        <name>Mg(2+)</name>
        <dbReference type="ChEBI" id="CHEBI:18420"/>
    </cofactor>
</comment>
<evidence type="ECO:0000313" key="13">
    <source>
        <dbReference type="EMBL" id="ADH85799.1"/>
    </source>
</evidence>
<evidence type="ECO:0000256" key="5">
    <source>
        <dbReference type="ARBA" id="ARBA00022833"/>
    </source>
</evidence>
<evidence type="ECO:0000256" key="6">
    <source>
        <dbReference type="ARBA" id="ARBA00023277"/>
    </source>
</evidence>
<organism evidence="13 14">
    <name type="scientific">Desulfurivibrio alkaliphilus (strain DSM 19089 / UNIQEM U267 / AHT2)</name>
    <dbReference type="NCBI Taxonomy" id="589865"/>
    <lineage>
        <taxon>Bacteria</taxon>
        <taxon>Pseudomonadati</taxon>
        <taxon>Thermodesulfobacteriota</taxon>
        <taxon>Desulfobulbia</taxon>
        <taxon>Desulfobulbales</taxon>
        <taxon>Desulfobulbaceae</taxon>
        <taxon>Desulfurivibrio</taxon>
    </lineage>
</organism>
<dbReference type="NCBIfam" id="TIGR00213">
    <property type="entry name" value="GmhB_yaeD"/>
    <property type="match status" value="1"/>
</dbReference>
<feature type="binding site" evidence="12">
    <location>
        <position position="91"/>
    </location>
    <ligand>
        <name>Zn(2+)</name>
        <dbReference type="ChEBI" id="CHEBI:29105"/>
    </ligand>
</feature>
<keyword evidence="14" id="KW-1185">Reference proteome</keyword>
<feature type="active site" description="Proton donor" evidence="10">
    <location>
        <position position="12"/>
    </location>
</feature>
<dbReference type="HOGENOM" id="CLU_085077_3_0_7"/>
<dbReference type="Proteomes" id="UP000001508">
    <property type="component" value="Chromosome"/>
</dbReference>
<evidence type="ECO:0000256" key="2">
    <source>
        <dbReference type="ARBA" id="ARBA00022490"/>
    </source>
</evidence>
<feature type="binding site" evidence="12">
    <location>
        <position position="108"/>
    </location>
    <ligand>
        <name>Zn(2+)</name>
        <dbReference type="ChEBI" id="CHEBI:29105"/>
    </ligand>
</feature>
<dbReference type="EMBL" id="CP001940">
    <property type="protein sequence ID" value="ADH85799.1"/>
    <property type="molecule type" value="Genomic_DNA"/>
</dbReference>
<accession>D6Z2M4</accession>
<dbReference type="PANTHER" id="PTHR42891:SF1">
    <property type="entry name" value="D-GLYCERO-BETA-D-MANNO-HEPTOSE-1,7-BISPHOSPHATE 7-PHOSPHATASE"/>
    <property type="match status" value="1"/>
</dbReference>
<dbReference type="GO" id="GO:0016791">
    <property type="term" value="F:phosphatase activity"/>
    <property type="evidence" value="ECO:0007669"/>
    <property type="project" value="InterPro"/>
</dbReference>
<dbReference type="OrthoDB" id="9814110at2"/>
<feature type="binding site" evidence="12">
    <location>
        <position position="135"/>
    </location>
    <ligand>
        <name>Mg(2+)</name>
        <dbReference type="ChEBI" id="CHEBI:18420"/>
    </ligand>
</feature>
<dbReference type="AlphaFoldDB" id="D6Z2M4"/>
<evidence type="ECO:0000256" key="11">
    <source>
        <dbReference type="PIRSR" id="PIRSR004682-3"/>
    </source>
</evidence>
<evidence type="ECO:0000313" key="14">
    <source>
        <dbReference type="Proteomes" id="UP000001508"/>
    </source>
</evidence>
<dbReference type="NCBIfam" id="TIGR01662">
    <property type="entry name" value="HAD-SF-IIIA"/>
    <property type="match status" value="1"/>
</dbReference>
<feature type="binding site" evidence="12">
    <location>
        <position position="12"/>
    </location>
    <ligand>
        <name>Mg(2+)</name>
        <dbReference type="ChEBI" id="CHEBI:18420"/>
    </ligand>
</feature>
<dbReference type="eggNOG" id="COG0241">
    <property type="taxonomic scope" value="Bacteria"/>
</dbReference>
<dbReference type="PANTHER" id="PTHR42891">
    <property type="entry name" value="D-GLYCERO-BETA-D-MANNO-HEPTOSE-1,7-BISPHOSPHATE 7-PHOSPHATASE"/>
    <property type="match status" value="1"/>
</dbReference>
<protein>
    <recommendedName>
        <fullName evidence="7 9">D,D-heptose 1,7-bisphosphate phosphatase</fullName>
        <ecNumber evidence="9">3.1.3.-</ecNumber>
    </recommendedName>
</protein>
<dbReference type="FunFam" id="3.40.50.1000:FF:000037">
    <property type="entry name" value="D,D-heptose 1,7-bisphosphate phosphatase"/>
    <property type="match status" value="1"/>
</dbReference>
<dbReference type="Gene3D" id="3.40.50.1000">
    <property type="entry name" value="HAD superfamily/HAD-like"/>
    <property type="match status" value="1"/>
</dbReference>
<dbReference type="GO" id="GO:0005975">
    <property type="term" value="P:carbohydrate metabolic process"/>
    <property type="evidence" value="ECO:0007669"/>
    <property type="project" value="InterPro"/>
</dbReference>
<dbReference type="SUPFAM" id="SSF56784">
    <property type="entry name" value="HAD-like"/>
    <property type="match status" value="1"/>
</dbReference>
<keyword evidence="2 9" id="KW-0963">Cytoplasm</keyword>
<evidence type="ECO:0000256" key="10">
    <source>
        <dbReference type="PIRSR" id="PIRSR004682-1"/>
    </source>
</evidence>
<keyword evidence="12" id="KW-0460">Magnesium</keyword>
<feature type="site" description="Contributes to substrate recognition" evidence="11">
    <location>
        <position position="109"/>
    </location>
</feature>
<dbReference type="InterPro" id="IPR023214">
    <property type="entry name" value="HAD_sf"/>
</dbReference>
<evidence type="ECO:0000256" key="8">
    <source>
        <dbReference type="ARBA" id="ARBA00061616"/>
    </source>
</evidence>
<dbReference type="EC" id="3.1.3.-" evidence="9"/>
<name>D6Z2M4_DESAT</name>
<evidence type="ECO:0000256" key="4">
    <source>
        <dbReference type="ARBA" id="ARBA00022801"/>
    </source>
</evidence>
<comment type="cofactor">
    <cofactor evidence="12">
        <name>Zn(2+)</name>
        <dbReference type="ChEBI" id="CHEBI:29105"/>
    </cofactor>
</comment>
<reference evidence="14" key="1">
    <citation type="submission" date="2010-02" db="EMBL/GenBank/DDBJ databases">
        <title>Complete sequence of Desulfurivibrio alkaliphilus AHT2.</title>
        <authorList>
            <consortium name="US DOE Joint Genome Institute"/>
            <person name="Pitluck S."/>
            <person name="Chertkov O."/>
            <person name="Detter J.C."/>
            <person name="Han C."/>
            <person name="Tapia R."/>
            <person name="Larimer F."/>
            <person name="Land M."/>
            <person name="Hauser L."/>
            <person name="Kyrpides N."/>
            <person name="Mikhailova N."/>
            <person name="Sorokin D.Y."/>
            <person name="Muyzer G."/>
            <person name="Woyke T."/>
        </authorList>
    </citation>
    <scope>NUCLEOTIDE SEQUENCE [LARGE SCALE GENOMIC DNA]</scope>
    <source>
        <strain evidence="14">DSM 19089 / UNIQEM U267 / AHT2</strain>
    </source>
</reference>
<feature type="binding site" evidence="12">
    <location>
        <position position="10"/>
    </location>
    <ligand>
        <name>Mg(2+)</name>
        <dbReference type="ChEBI" id="CHEBI:18420"/>
    </ligand>
</feature>
<dbReference type="STRING" id="589865.DaAHT2_1101"/>
<comment type="similarity">
    <text evidence="8 9">Belongs to the gmhB family.</text>
</comment>
<dbReference type="NCBIfam" id="TIGR01656">
    <property type="entry name" value="Histidinol-ppas"/>
    <property type="match status" value="1"/>
</dbReference>
<keyword evidence="5 12" id="KW-0862">Zinc</keyword>
<feature type="site" description="Stabilizes the phosphoryl group" evidence="11">
    <location>
        <position position="52"/>
    </location>
</feature>
<proteinExistence type="inferred from homology"/>